<feature type="coiled-coil region" evidence="1">
    <location>
        <begin position="41"/>
        <end position="75"/>
    </location>
</feature>
<keyword evidence="3" id="KW-1185">Reference proteome</keyword>
<evidence type="ECO:0000313" key="2">
    <source>
        <dbReference type="EMBL" id="KAK7024247.1"/>
    </source>
</evidence>
<reference evidence="2 3" key="1">
    <citation type="submission" date="2024-01" db="EMBL/GenBank/DDBJ databases">
        <title>A draft genome for a cacao thread blight-causing isolate of Paramarasmius palmivorus.</title>
        <authorList>
            <person name="Baruah I.K."/>
            <person name="Bukari Y."/>
            <person name="Amoako-Attah I."/>
            <person name="Meinhardt L.W."/>
            <person name="Bailey B.A."/>
            <person name="Cohen S.P."/>
        </authorList>
    </citation>
    <scope>NUCLEOTIDE SEQUENCE [LARGE SCALE GENOMIC DNA]</scope>
    <source>
        <strain evidence="2 3">GH-12</strain>
    </source>
</reference>
<name>A0AAW0BCV4_9AGAR</name>
<dbReference type="AlphaFoldDB" id="A0AAW0BCV4"/>
<proteinExistence type="predicted"/>
<dbReference type="Gene3D" id="1.20.5.340">
    <property type="match status" value="1"/>
</dbReference>
<protein>
    <submittedName>
        <fullName evidence="2">Uncharacterized protein</fullName>
    </submittedName>
</protein>
<accession>A0AAW0BCV4</accession>
<organism evidence="2 3">
    <name type="scientific">Paramarasmius palmivorus</name>
    <dbReference type="NCBI Taxonomy" id="297713"/>
    <lineage>
        <taxon>Eukaryota</taxon>
        <taxon>Fungi</taxon>
        <taxon>Dikarya</taxon>
        <taxon>Basidiomycota</taxon>
        <taxon>Agaricomycotina</taxon>
        <taxon>Agaricomycetes</taxon>
        <taxon>Agaricomycetidae</taxon>
        <taxon>Agaricales</taxon>
        <taxon>Marasmiineae</taxon>
        <taxon>Marasmiaceae</taxon>
        <taxon>Paramarasmius</taxon>
    </lineage>
</organism>
<evidence type="ECO:0000256" key="1">
    <source>
        <dbReference type="SAM" id="Coils"/>
    </source>
</evidence>
<comment type="caution">
    <text evidence="2">The sequence shown here is derived from an EMBL/GenBank/DDBJ whole genome shotgun (WGS) entry which is preliminary data.</text>
</comment>
<evidence type="ECO:0000313" key="3">
    <source>
        <dbReference type="Proteomes" id="UP001383192"/>
    </source>
</evidence>
<dbReference type="EMBL" id="JAYKXP010000129">
    <property type="protein sequence ID" value="KAK7024247.1"/>
    <property type="molecule type" value="Genomic_DNA"/>
</dbReference>
<keyword evidence="1" id="KW-0175">Coiled coil</keyword>
<gene>
    <name evidence="2" type="ORF">VNI00_016464</name>
</gene>
<dbReference type="Proteomes" id="UP001383192">
    <property type="component" value="Unassembled WGS sequence"/>
</dbReference>
<sequence length="129" mass="15084">MNDPKDQSSAAVIPDSSKGNVTLTKEVTKLNLDLEMTRHLRRTAEKRQHEAEEKLARMQDYITELEGRVEDRERENRALFTDVKIRDGELSKLRDEQRDELSRLKDQGMEAIDVDYVFQLFDSLLIHIP</sequence>